<organism evidence="7">
    <name type="scientific">Daucus carota subsp. sativus</name>
    <name type="common">Carrot</name>
    <dbReference type="NCBI Taxonomy" id="79200"/>
    <lineage>
        <taxon>Eukaryota</taxon>
        <taxon>Viridiplantae</taxon>
        <taxon>Streptophyta</taxon>
        <taxon>Embryophyta</taxon>
        <taxon>Tracheophyta</taxon>
        <taxon>Spermatophyta</taxon>
        <taxon>Magnoliopsida</taxon>
        <taxon>eudicotyledons</taxon>
        <taxon>Gunneridae</taxon>
        <taxon>Pentapetalae</taxon>
        <taxon>asterids</taxon>
        <taxon>campanulids</taxon>
        <taxon>Apiales</taxon>
        <taxon>Apiaceae</taxon>
        <taxon>Apioideae</taxon>
        <taxon>Scandiceae</taxon>
        <taxon>Daucinae</taxon>
        <taxon>Daucus</taxon>
        <taxon>Daucus sect. Daucus</taxon>
    </lineage>
</organism>
<evidence type="ECO:0000256" key="4">
    <source>
        <dbReference type="ARBA" id="ARBA00023180"/>
    </source>
</evidence>
<keyword evidence="2" id="KW-0328">Glycosyltransferase</keyword>
<evidence type="ECO:0000256" key="2">
    <source>
        <dbReference type="ARBA" id="ARBA00022676"/>
    </source>
</evidence>
<dbReference type="GO" id="GO:0016763">
    <property type="term" value="F:pentosyltransferase activity"/>
    <property type="evidence" value="ECO:0007669"/>
    <property type="project" value="UniProtKB-ARBA"/>
</dbReference>
<keyword evidence="5" id="KW-0472">Membrane</keyword>
<dbReference type="InterPro" id="IPR007657">
    <property type="entry name" value="Glycosyltransferase_61"/>
</dbReference>
<keyword evidence="3" id="KW-0808">Transferase</keyword>
<dbReference type="Gramene" id="KZM97476">
    <property type="protein sequence ID" value="KZM97476"/>
    <property type="gene ID" value="DCAR_015162"/>
</dbReference>
<keyword evidence="5" id="KW-1133">Transmembrane helix</keyword>
<proteinExistence type="predicted"/>
<evidence type="ECO:0000313" key="7">
    <source>
        <dbReference type="EMBL" id="KZM97476.1"/>
    </source>
</evidence>
<sequence length="540" mass="60011">MLYDPIFSKSFSRFEQQKIGRFAFLACAVIALSICTVFKPQYHVRIVPSISLQFPRSVGGVDTAVIKDRNISEPLQYLSVGTDAEVDNEATRDTLQLSANDGVNARRAEKDVIASNLVKSSTNDGVKERQVAKDTSSSVSLLEANGGNVKDTYITKDTTGTKPLQSSTGEGVKDVVASNEALAPEPIGLEAKLIKLVCSLSEPVSDYCELEGDIRIHPNSSTIFVVSHRTDSSFQIGTSWVIKPYARKGNEGAMESVKSWTIKVISSHQTPPSCTADQSIPAILFSLAGYSGNHFHDFSDIIIPLFSTSRKFDGEVHFLATDYKAWWSSKYRGILGKLSKHKVNDIDREEGIVCYKSMIIGLKTRKELGIAQSSNIYQGLSMKDFRDFLRSAYSLKTKNVTKMRKGTTEKPRMMIISRKKSRTLVNENKITKMGENMGYEVIVADATLSTDLSKFAELVNSCSVLIGVHGAGLTNMVFLPDNAVVIQIVPLGIEWYARRDFEEPALDMNIRSVYLDRQNVILDVRRFRRTLSKAFKLLHQ</sequence>
<feature type="transmembrane region" description="Helical" evidence="5">
    <location>
        <begin position="21"/>
        <end position="42"/>
    </location>
</feature>
<evidence type="ECO:0000259" key="6">
    <source>
        <dbReference type="Pfam" id="PF04577"/>
    </source>
</evidence>
<accession>A0A165WL55</accession>
<dbReference type="EMBL" id="LNRQ01000004">
    <property type="protein sequence ID" value="KZM97476.1"/>
    <property type="molecule type" value="Genomic_DNA"/>
</dbReference>
<name>A0A165WL55_DAUCS</name>
<reference evidence="7" key="1">
    <citation type="journal article" date="2016" name="Nat. Genet.">
        <title>A high-quality carrot genome assembly provides new insights into carotenoid accumulation and asterid genome evolution.</title>
        <authorList>
            <person name="Iorizzo M."/>
            <person name="Ellison S."/>
            <person name="Senalik D."/>
            <person name="Zeng P."/>
            <person name="Satapoomin P."/>
            <person name="Huang J."/>
            <person name="Bowman M."/>
            <person name="Iovene M."/>
            <person name="Sanseverino W."/>
            <person name="Cavagnaro P."/>
            <person name="Yildiz M."/>
            <person name="Macko-Podgorni A."/>
            <person name="Moranska E."/>
            <person name="Grzebelus E."/>
            <person name="Grzebelus D."/>
            <person name="Ashrafi H."/>
            <person name="Zheng Z."/>
            <person name="Cheng S."/>
            <person name="Spooner D."/>
            <person name="Van Deynze A."/>
            <person name="Simon P."/>
        </authorList>
    </citation>
    <scope>NUCLEOTIDE SEQUENCE [LARGE SCALE GENOMIC DNA]</scope>
    <source>
        <tissue evidence="7">Leaf</tissue>
    </source>
</reference>
<dbReference type="Pfam" id="PF04577">
    <property type="entry name" value="Glyco_transf_61"/>
    <property type="match status" value="1"/>
</dbReference>
<dbReference type="GO" id="GO:0000139">
    <property type="term" value="C:Golgi membrane"/>
    <property type="evidence" value="ECO:0007669"/>
    <property type="project" value="UniProtKB-SubCell"/>
</dbReference>
<gene>
    <name evidence="7" type="ORF">DCAR_015162</name>
</gene>
<dbReference type="AlphaFoldDB" id="A0A165WL55"/>
<comment type="subcellular location">
    <subcellularLocation>
        <location evidence="1">Golgi apparatus membrane</location>
        <topology evidence="1">Single-pass type II membrane protein</topology>
    </subcellularLocation>
</comment>
<evidence type="ECO:0000256" key="1">
    <source>
        <dbReference type="ARBA" id="ARBA00004323"/>
    </source>
</evidence>
<keyword evidence="4" id="KW-0325">Glycoprotein</keyword>
<comment type="caution">
    <text evidence="7">The sequence shown here is derived from an EMBL/GenBank/DDBJ whole genome shotgun (WGS) entry which is preliminary data.</text>
</comment>
<evidence type="ECO:0000256" key="3">
    <source>
        <dbReference type="ARBA" id="ARBA00022679"/>
    </source>
</evidence>
<protein>
    <recommendedName>
        <fullName evidence="6">Glycosyltransferase 61 catalytic domain-containing protein</fullName>
    </recommendedName>
</protein>
<dbReference type="PANTHER" id="PTHR20961:SF149">
    <property type="entry name" value="PROTEIN O-LINKED-MANNOSE BETA-1,4-N-ACETYLGLUCOSAMINYLTRANSFERASE 2-LIKE"/>
    <property type="match status" value="1"/>
</dbReference>
<feature type="domain" description="Glycosyltransferase 61 catalytic" evidence="6">
    <location>
        <begin position="381"/>
        <end position="486"/>
    </location>
</feature>
<evidence type="ECO:0000256" key="5">
    <source>
        <dbReference type="SAM" id="Phobius"/>
    </source>
</evidence>
<dbReference type="InterPro" id="IPR049625">
    <property type="entry name" value="Glyco_transf_61_cat"/>
</dbReference>
<dbReference type="OMA" id="HKVNDID"/>
<keyword evidence="5" id="KW-0812">Transmembrane</keyword>
<dbReference type="PANTHER" id="PTHR20961">
    <property type="entry name" value="GLYCOSYLTRANSFERASE"/>
    <property type="match status" value="1"/>
</dbReference>